<dbReference type="EMBL" id="MRUL01000002">
    <property type="protein sequence ID" value="OON41018.1"/>
    <property type="molecule type" value="Genomic_DNA"/>
</dbReference>
<dbReference type="Proteomes" id="UP000190667">
    <property type="component" value="Unassembled WGS sequence"/>
</dbReference>
<evidence type="ECO:0000313" key="1">
    <source>
        <dbReference type="EMBL" id="OON41018.1"/>
    </source>
</evidence>
<accession>A0A1S8YQ44</accession>
<keyword evidence="2" id="KW-1185">Reference proteome</keyword>
<organism evidence="1 2">
    <name type="scientific">Izhakiella australiensis</name>
    <dbReference type="NCBI Taxonomy" id="1926881"/>
    <lineage>
        <taxon>Bacteria</taxon>
        <taxon>Pseudomonadati</taxon>
        <taxon>Pseudomonadota</taxon>
        <taxon>Gammaproteobacteria</taxon>
        <taxon>Enterobacterales</taxon>
        <taxon>Erwiniaceae</taxon>
        <taxon>Izhakiella</taxon>
    </lineage>
</organism>
<comment type="caution">
    <text evidence="1">The sequence shown here is derived from an EMBL/GenBank/DDBJ whole genome shotgun (WGS) entry which is preliminary data.</text>
</comment>
<sequence>MKPCRCRRGKAGETGGAVLMKGFLGTDPYKCILCGDRLRFAGAQAGTHAVELLSERLRGMEKKQWLRMPELAQCA</sequence>
<proteinExistence type="predicted"/>
<reference evidence="1 2" key="1">
    <citation type="submission" date="2016-12" db="EMBL/GenBank/DDBJ databases">
        <title>Izhakiella australiana sp. nov. of genus Izhakiella isolated from Australian desert.</title>
        <authorList>
            <person name="Ji M."/>
        </authorList>
    </citation>
    <scope>NUCLEOTIDE SEQUENCE [LARGE SCALE GENOMIC DNA]</scope>
    <source>
        <strain evidence="1 2">D4N98</strain>
    </source>
</reference>
<evidence type="ECO:0008006" key="3">
    <source>
        <dbReference type="Google" id="ProtNLM"/>
    </source>
</evidence>
<protein>
    <recommendedName>
        <fullName evidence="3">Transposase</fullName>
    </recommendedName>
</protein>
<evidence type="ECO:0000313" key="2">
    <source>
        <dbReference type="Proteomes" id="UP000190667"/>
    </source>
</evidence>
<gene>
    <name evidence="1" type="ORF">BTJ39_03350</name>
</gene>
<dbReference type="AlphaFoldDB" id="A0A1S8YQ44"/>
<name>A0A1S8YQ44_9GAMM</name>
<dbReference type="STRING" id="1926881.BTJ39_03350"/>